<proteinExistence type="inferred from homology"/>
<dbReference type="AlphaFoldDB" id="A0AAW0ELK7"/>
<evidence type="ECO:0000313" key="5">
    <source>
        <dbReference type="EMBL" id="KAK7195073.1"/>
    </source>
</evidence>
<dbReference type="Proteomes" id="UP001430356">
    <property type="component" value="Unassembled WGS sequence"/>
</dbReference>
<dbReference type="GO" id="GO:0006631">
    <property type="term" value="P:fatty acid metabolic process"/>
    <property type="evidence" value="ECO:0007669"/>
    <property type="project" value="TreeGrafter"/>
</dbReference>
<keyword evidence="2" id="KW-0446">Lipid-binding</keyword>
<dbReference type="PROSITE" id="PS51228">
    <property type="entry name" value="ACB_2"/>
    <property type="match status" value="2"/>
</dbReference>
<name>A0AAW0ELK7_9TRYP</name>
<protein>
    <submittedName>
        <fullName evidence="5">Acyl CoA binding protein</fullName>
    </submittedName>
</protein>
<evidence type="ECO:0000256" key="3">
    <source>
        <dbReference type="SAM" id="MobiDB-lite"/>
    </source>
</evidence>
<gene>
    <name evidence="5" type="ORF">NESM_000430200</name>
</gene>
<feature type="domain" description="ACB" evidence="4">
    <location>
        <begin position="140"/>
        <end position="244"/>
    </location>
</feature>
<reference evidence="5 6" key="1">
    <citation type="journal article" date="2021" name="MBio">
        <title>A New Model Trypanosomatid, Novymonas esmeraldas: Genomic Perception of Its 'Candidatus Pandoraea novymonadis' Endosymbiont.</title>
        <authorList>
            <person name="Zakharova A."/>
            <person name="Saura A."/>
            <person name="Butenko A."/>
            <person name="Podesvova L."/>
            <person name="Warmusova S."/>
            <person name="Kostygov A.Y."/>
            <person name="Nenarokova A."/>
            <person name="Lukes J."/>
            <person name="Opperdoes F.R."/>
            <person name="Yurchenko V."/>
        </authorList>
    </citation>
    <scope>NUCLEOTIDE SEQUENCE [LARGE SCALE GENOMIC DNA]</scope>
    <source>
        <strain evidence="5 6">E262AT.01</strain>
    </source>
</reference>
<feature type="region of interest" description="Disordered" evidence="3">
    <location>
        <begin position="329"/>
        <end position="372"/>
    </location>
</feature>
<feature type="compositionally biased region" description="Low complexity" evidence="3">
    <location>
        <begin position="434"/>
        <end position="496"/>
    </location>
</feature>
<dbReference type="InterPro" id="IPR014352">
    <property type="entry name" value="FERM/acyl-CoA-bd_prot_sf"/>
</dbReference>
<dbReference type="PANTHER" id="PTHR23310">
    <property type="entry name" value="ACYL-COA-BINDING PROTEIN, ACBP"/>
    <property type="match status" value="1"/>
</dbReference>
<comment type="caution">
    <text evidence="5">The sequence shown here is derived from an EMBL/GenBank/DDBJ whole genome shotgun (WGS) entry which is preliminary data.</text>
</comment>
<dbReference type="EMBL" id="JAECZO010000047">
    <property type="protein sequence ID" value="KAK7195073.1"/>
    <property type="molecule type" value="Genomic_DNA"/>
</dbReference>
<dbReference type="Pfam" id="PF00887">
    <property type="entry name" value="ACBP"/>
    <property type="match status" value="2"/>
</dbReference>
<sequence length="523" mass="57011">MFSAVFGRRAAPEFKIVRDAESIEYPVDFDAPDYPYQQAFAEADAYVRKMPMQGVVPVSDLLRLQFYSLFKQAMEGDLNEKEVKQPNMLRDWEGYWKVYGWRKCRGMPREKARDMYIDLLDVQIRKHCSFVWGAPAGEDRWAAFHDGVRIVQNLPKGGYHLPESLRAHFYALYKQATVGNLKSFQKTPEALTTKKYKWLRTRPVKAGIDQMKYDAWAALKGMDSERAKRTYCRDLFKNAAMCGYVWAPPGTADHLEVLGDQTSAKTMKMRADATKDAERIEAAKNLSVEQTMDVAGLPLSLFERVAMHSFLKKEKKAQSKAAAEAARREAAQRKAAAAKHADPSKGVVAASGAVNESTTEATATDRVTDGGRTADYYSDDDFRSACSMSASFALEDFADLVEADVRAREISAAHDAPEPTAAATPTPPTPVAEPSPEVAETPVAPATAVVPTTTTTTTSTTTATTTATKTVAPSPPTTTTTTTTVKKPTTATAAAAKGKDTAKPAATSKGTAKSSVKKGAVKK</sequence>
<dbReference type="Gene3D" id="1.20.80.10">
    <property type="match status" value="2"/>
</dbReference>
<evidence type="ECO:0000259" key="4">
    <source>
        <dbReference type="PROSITE" id="PS51228"/>
    </source>
</evidence>
<comment type="similarity">
    <text evidence="1">Belongs to the ACBP family.</text>
</comment>
<evidence type="ECO:0000256" key="2">
    <source>
        <dbReference type="ARBA" id="ARBA00023121"/>
    </source>
</evidence>
<feature type="region of interest" description="Disordered" evidence="3">
    <location>
        <begin position="411"/>
        <end position="523"/>
    </location>
</feature>
<evidence type="ECO:0000313" key="6">
    <source>
        <dbReference type="Proteomes" id="UP001430356"/>
    </source>
</evidence>
<dbReference type="PANTHER" id="PTHR23310:SF62">
    <property type="entry name" value="ACYL-COA BINDING PROTEIN 1, ISOFORM A"/>
    <property type="match status" value="1"/>
</dbReference>
<keyword evidence="6" id="KW-1185">Reference proteome</keyword>
<dbReference type="InterPro" id="IPR000582">
    <property type="entry name" value="Acyl-CoA-binding_protein"/>
</dbReference>
<dbReference type="SUPFAM" id="SSF47027">
    <property type="entry name" value="Acyl-CoA binding protein"/>
    <property type="match status" value="2"/>
</dbReference>
<dbReference type="GO" id="GO:0000062">
    <property type="term" value="F:fatty-acyl-CoA binding"/>
    <property type="evidence" value="ECO:0007669"/>
    <property type="project" value="InterPro"/>
</dbReference>
<feature type="domain" description="ACB" evidence="4">
    <location>
        <begin position="36"/>
        <end position="129"/>
    </location>
</feature>
<dbReference type="InterPro" id="IPR035984">
    <property type="entry name" value="Acyl-CoA-binding_sf"/>
</dbReference>
<feature type="compositionally biased region" description="Low complexity" evidence="3">
    <location>
        <begin position="503"/>
        <end position="514"/>
    </location>
</feature>
<evidence type="ECO:0000256" key="1">
    <source>
        <dbReference type="ARBA" id="ARBA00005567"/>
    </source>
</evidence>
<organism evidence="5 6">
    <name type="scientific">Novymonas esmeraldas</name>
    <dbReference type="NCBI Taxonomy" id="1808958"/>
    <lineage>
        <taxon>Eukaryota</taxon>
        <taxon>Discoba</taxon>
        <taxon>Euglenozoa</taxon>
        <taxon>Kinetoplastea</taxon>
        <taxon>Metakinetoplastina</taxon>
        <taxon>Trypanosomatida</taxon>
        <taxon>Trypanosomatidae</taxon>
        <taxon>Novymonas</taxon>
    </lineage>
</organism>
<accession>A0AAW0ELK7</accession>